<dbReference type="InterPro" id="IPR036388">
    <property type="entry name" value="WH-like_DNA-bd_sf"/>
</dbReference>
<evidence type="ECO:0000256" key="2">
    <source>
        <dbReference type="ARBA" id="ARBA00023015"/>
    </source>
</evidence>
<proteinExistence type="inferred from homology"/>
<keyword evidence="2" id="KW-0805">Transcription regulation</keyword>
<comment type="caution">
    <text evidence="6">The sequence shown here is derived from an EMBL/GenBank/DDBJ whole genome shotgun (WGS) entry which is preliminary data.</text>
</comment>
<feature type="domain" description="HTH lysR-type" evidence="5">
    <location>
        <begin position="1"/>
        <end position="58"/>
    </location>
</feature>
<dbReference type="PANTHER" id="PTHR30346:SF0">
    <property type="entry name" value="HCA OPERON TRANSCRIPTIONAL ACTIVATOR HCAR"/>
    <property type="match status" value="1"/>
</dbReference>
<evidence type="ECO:0000259" key="5">
    <source>
        <dbReference type="PROSITE" id="PS50931"/>
    </source>
</evidence>
<dbReference type="Proteomes" id="UP000741863">
    <property type="component" value="Unassembled WGS sequence"/>
</dbReference>
<keyword evidence="3 6" id="KW-0238">DNA-binding</keyword>
<dbReference type="PROSITE" id="PS50931">
    <property type="entry name" value="HTH_LYSR"/>
    <property type="match status" value="1"/>
</dbReference>
<organism evidence="6 7">
    <name type="scientific">Geomicrobium sediminis</name>
    <dbReference type="NCBI Taxonomy" id="1347788"/>
    <lineage>
        <taxon>Bacteria</taxon>
        <taxon>Bacillati</taxon>
        <taxon>Bacillota</taxon>
        <taxon>Bacilli</taxon>
        <taxon>Bacillales</taxon>
        <taxon>Geomicrobium</taxon>
    </lineage>
</organism>
<dbReference type="Gene3D" id="1.10.10.10">
    <property type="entry name" value="Winged helix-like DNA-binding domain superfamily/Winged helix DNA-binding domain"/>
    <property type="match status" value="1"/>
</dbReference>
<gene>
    <name evidence="6" type="ORF">JOD17_002249</name>
</gene>
<dbReference type="PANTHER" id="PTHR30346">
    <property type="entry name" value="TRANSCRIPTIONAL DUAL REGULATOR HCAR-RELATED"/>
    <property type="match status" value="1"/>
</dbReference>
<reference evidence="6 7" key="1">
    <citation type="submission" date="2021-01" db="EMBL/GenBank/DDBJ databases">
        <title>Genomic Encyclopedia of Type Strains, Phase IV (KMG-IV): sequencing the most valuable type-strain genomes for metagenomic binning, comparative biology and taxonomic classification.</title>
        <authorList>
            <person name="Goeker M."/>
        </authorList>
    </citation>
    <scope>NUCLEOTIDE SEQUENCE [LARGE SCALE GENOMIC DNA]</scope>
    <source>
        <strain evidence="6 7">DSM 25540</strain>
    </source>
</reference>
<dbReference type="GO" id="GO:0003677">
    <property type="term" value="F:DNA binding"/>
    <property type="evidence" value="ECO:0007669"/>
    <property type="project" value="UniProtKB-KW"/>
</dbReference>
<evidence type="ECO:0000256" key="4">
    <source>
        <dbReference type="ARBA" id="ARBA00023163"/>
    </source>
</evidence>
<dbReference type="SUPFAM" id="SSF53850">
    <property type="entry name" value="Periplasmic binding protein-like II"/>
    <property type="match status" value="1"/>
</dbReference>
<dbReference type="EMBL" id="JAFBEC010000006">
    <property type="protein sequence ID" value="MBM7633155.1"/>
    <property type="molecule type" value="Genomic_DNA"/>
</dbReference>
<keyword evidence="7" id="KW-1185">Reference proteome</keyword>
<name>A0ABS2PCI8_9BACL</name>
<dbReference type="SUPFAM" id="SSF46785">
    <property type="entry name" value="Winged helix' DNA-binding domain"/>
    <property type="match status" value="1"/>
</dbReference>
<dbReference type="Pfam" id="PF00126">
    <property type="entry name" value="HTH_1"/>
    <property type="match status" value="1"/>
</dbReference>
<dbReference type="Gene3D" id="3.40.190.10">
    <property type="entry name" value="Periplasmic binding protein-like II"/>
    <property type="match status" value="2"/>
</dbReference>
<dbReference type="CDD" id="cd05466">
    <property type="entry name" value="PBP2_LTTR_substrate"/>
    <property type="match status" value="1"/>
</dbReference>
<dbReference type="InterPro" id="IPR000847">
    <property type="entry name" value="LysR_HTH_N"/>
</dbReference>
<protein>
    <submittedName>
        <fullName evidence="6">DNA-binding transcriptional LysR family regulator</fullName>
    </submittedName>
</protein>
<evidence type="ECO:0000313" key="7">
    <source>
        <dbReference type="Proteomes" id="UP000741863"/>
    </source>
</evidence>
<dbReference type="InterPro" id="IPR036390">
    <property type="entry name" value="WH_DNA-bd_sf"/>
</dbReference>
<evidence type="ECO:0000256" key="3">
    <source>
        <dbReference type="ARBA" id="ARBA00023125"/>
    </source>
</evidence>
<sequence>MTLQQCRYLISIAKYQSLNKAATSLYVTQPSLSKAIRNLEEELSITIFERTNRGVLFTEEGRELLFHAQKLVAQAESIFYQFTQKPETKLKYAISSQHYSFAIAAFTHFMNLFHQDYELSLHEGKTTDVIDDVYASRSILGVISITDLNEHFFARYFSSKSLTFQQLGTVKQHVFLRKEHPLATQPIIHLKDLEPYPYLTYQQNDMMLHFAEETLNLHNRKQLIYVNDRGTMNNLLAHTNSFNLGTGCIVKGYMNSNITSRSLLDGSTIRIGYIKRDDTVFPDEIIQFVEELNKSLHFSLPK</sequence>
<accession>A0ABS2PCI8</accession>
<dbReference type="RefSeq" id="WP_204697717.1">
    <property type="nucleotide sequence ID" value="NZ_JAFBEC010000006.1"/>
</dbReference>
<evidence type="ECO:0000256" key="1">
    <source>
        <dbReference type="ARBA" id="ARBA00009437"/>
    </source>
</evidence>
<dbReference type="PRINTS" id="PR00039">
    <property type="entry name" value="HTHLYSR"/>
</dbReference>
<keyword evidence="4" id="KW-0804">Transcription</keyword>
<evidence type="ECO:0000313" key="6">
    <source>
        <dbReference type="EMBL" id="MBM7633155.1"/>
    </source>
</evidence>
<comment type="similarity">
    <text evidence="1">Belongs to the LysR transcriptional regulatory family.</text>
</comment>